<comment type="caution">
    <text evidence="1">The sequence shown here is derived from an EMBL/GenBank/DDBJ whole genome shotgun (WGS) entry which is preliminary data.</text>
</comment>
<name>A0A2U1FCE7_9PORP</name>
<organism evidence="1 2">
    <name type="scientific">Porphyromonas loveana</name>
    <dbReference type="NCBI Taxonomy" id="1884669"/>
    <lineage>
        <taxon>Bacteria</taxon>
        <taxon>Pseudomonadati</taxon>
        <taxon>Bacteroidota</taxon>
        <taxon>Bacteroidia</taxon>
        <taxon>Bacteroidales</taxon>
        <taxon>Porphyromonadaceae</taxon>
        <taxon>Porphyromonas</taxon>
    </lineage>
</organism>
<protein>
    <submittedName>
        <fullName evidence="1">Uncharacterized protein DUF3316</fullName>
    </submittedName>
</protein>
<keyword evidence="2" id="KW-1185">Reference proteome</keyword>
<reference evidence="1 2" key="1">
    <citation type="submission" date="2018-04" db="EMBL/GenBank/DDBJ databases">
        <title>Genomic Encyclopedia of Type Strains, Phase IV (KMG-IV): sequencing the most valuable type-strain genomes for metagenomic binning, comparative biology and taxonomic classification.</title>
        <authorList>
            <person name="Goeker M."/>
        </authorList>
    </citation>
    <scope>NUCLEOTIDE SEQUENCE [LARGE SCALE GENOMIC DNA]</scope>
    <source>
        <strain evidence="1 2">DSM 28520</strain>
    </source>
</reference>
<dbReference type="AlphaFoldDB" id="A0A2U1FCE7"/>
<dbReference type="Pfam" id="PF11777">
    <property type="entry name" value="DUF3316"/>
    <property type="match status" value="1"/>
</dbReference>
<dbReference type="InterPro" id="IPR016879">
    <property type="entry name" value="UCP028299"/>
</dbReference>
<accession>A0A2U1FCE7</accession>
<gene>
    <name evidence="1" type="ORF">C7382_10856</name>
</gene>
<evidence type="ECO:0000313" key="1">
    <source>
        <dbReference type="EMBL" id="PVZ09867.1"/>
    </source>
</evidence>
<proteinExistence type="predicted"/>
<dbReference type="RefSeq" id="WP_243405666.1">
    <property type="nucleotide sequence ID" value="NZ_JBGYUN010000055.1"/>
</dbReference>
<evidence type="ECO:0000313" key="2">
    <source>
        <dbReference type="Proteomes" id="UP000245462"/>
    </source>
</evidence>
<dbReference type="EMBL" id="QEKY01000008">
    <property type="protein sequence ID" value="PVZ09867.1"/>
    <property type="molecule type" value="Genomic_DNA"/>
</dbReference>
<dbReference type="GeneID" id="94550837"/>
<sequence>MRSNKRYIIGFLALLLARTIAWGQSDSLGYRIHSAYMIGAGGSITRDAYLSPLRYGGWTLNLLGEKTYPTRTPDSRWMIRTAHELDGAVMDNPANNAHFYSLLYNGAATALYRLPKSDDRQAAWLQPFRFAFGGGMELGVGGIYSTRNGNNPATLKLYSNIIAQGVVGYAIPSNSFPVYLRMVSQINLLGVAYGNGFGESYYENFILSNGIAGSLHLTHPGKLTRFTTLLSADFPVRNFCTIRVGYRYSHLGSTLNSLDTRINNHTVLVGFVTELYRFRGHKAMRTGRKTSLYYHD</sequence>
<dbReference type="Proteomes" id="UP000245462">
    <property type="component" value="Unassembled WGS sequence"/>
</dbReference>